<protein>
    <submittedName>
        <fullName evidence="1">Uncharacterized protein</fullName>
    </submittedName>
</protein>
<accession>M1DRC2</accession>
<dbReference type="PaxDb" id="4113-PGSC0003DMT400093143"/>
<reference evidence="1" key="2">
    <citation type="submission" date="2015-06" db="UniProtKB">
        <authorList>
            <consortium name="EnsemblPlants"/>
        </authorList>
    </citation>
    <scope>IDENTIFICATION</scope>
    <source>
        <strain evidence="1">DM1-3 516 R44</strain>
    </source>
</reference>
<proteinExistence type="predicted"/>
<dbReference type="AlphaFoldDB" id="M1DRC2"/>
<dbReference type="HOGENOM" id="CLU_1941831_0_0_1"/>
<evidence type="ECO:0000313" key="1">
    <source>
        <dbReference type="EnsemblPlants" id="PGSC0003DMT400093143"/>
    </source>
</evidence>
<evidence type="ECO:0000313" key="2">
    <source>
        <dbReference type="Proteomes" id="UP000011115"/>
    </source>
</evidence>
<name>M1DRC2_SOLTU</name>
<dbReference type="InParanoid" id="M1DRC2"/>
<dbReference type="Proteomes" id="UP000011115">
    <property type="component" value="Unassembled WGS sequence"/>
</dbReference>
<sequence length="130" mass="14136">MDPNYGIPPTGHGSIDGSWTTDVGPDILENMLWPPTGPPTNRVSDYGPSVAFVGSCTRSWKAAFLSYLLEFELAGFQALAQAMTAQDNLEVVARVNLNGNTSATSVWDFTRMNLLKSHGSKVDDDPQKFI</sequence>
<dbReference type="EnsemblPlants" id="PGSC0003DMT400093143">
    <property type="protein sequence ID" value="PGSC0003DMT400093143"/>
    <property type="gene ID" value="PGSC0003DMG400042714"/>
</dbReference>
<keyword evidence="2" id="KW-1185">Reference proteome</keyword>
<dbReference type="Gramene" id="PGSC0003DMT400093143">
    <property type="protein sequence ID" value="PGSC0003DMT400093143"/>
    <property type="gene ID" value="PGSC0003DMG400042714"/>
</dbReference>
<reference evidence="2" key="1">
    <citation type="journal article" date="2011" name="Nature">
        <title>Genome sequence and analysis of the tuber crop potato.</title>
        <authorList>
            <consortium name="The Potato Genome Sequencing Consortium"/>
        </authorList>
    </citation>
    <scope>NUCLEOTIDE SEQUENCE [LARGE SCALE GENOMIC DNA]</scope>
    <source>
        <strain evidence="2">cv. DM1-3 516 R44</strain>
    </source>
</reference>
<organism evidence="1 2">
    <name type="scientific">Solanum tuberosum</name>
    <name type="common">Potato</name>
    <dbReference type="NCBI Taxonomy" id="4113"/>
    <lineage>
        <taxon>Eukaryota</taxon>
        <taxon>Viridiplantae</taxon>
        <taxon>Streptophyta</taxon>
        <taxon>Embryophyta</taxon>
        <taxon>Tracheophyta</taxon>
        <taxon>Spermatophyta</taxon>
        <taxon>Magnoliopsida</taxon>
        <taxon>eudicotyledons</taxon>
        <taxon>Gunneridae</taxon>
        <taxon>Pentapetalae</taxon>
        <taxon>asterids</taxon>
        <taxon>lamiids</taxon>
        <taxon>Solanales</taxon>
        <taxon>Solanaceae</taxon>
        <taxon>Solanoideae</taxon>
        <taxon>Solaneae</taxon>
        <taxon>Solanum</taxon>
    </lineage>
</organism>